<feature type="transmembrane region" description="Helical" evidence="1">
    <location>
        <begin position="219"/>
        <end position="245"/>
    </location>
</feature>
<accession>A0A0N1H3L5</accession>
<keyword evidence="1" id="KW-0472">Membrane</keyword>
<dbReference type="EMBL" id="LFJN01000032">
    <property type="protein sequence ID" value="KPI36282.1"/>
    <property type="molecule type" value="Genomic_DNA"/>
</dbReference>
<dbReference type="STRING" id="1664694.A0A0N1H3L5"/>
<evidence type="ECO:0000259" key="2">
    <source>
        <dbReference type="Pfam" id="PF24800"/>
    </source>
</evidence>
<feature type="transmembrane region" description="Helical" evidence="1">
    <location>
        <begin position="106"/>
        <end position="126"/>
    </location>
</feature>
<dbReference type="AlphaFoldDB" id="A0A0N1H3L5"/>
<gene>
    <name evidence="3" type="ORF">AB675_7344</name>
</gene>
<dbReference type="PANTHER" id="PTHR42109">
    <property type="entry name" value="UNPLACED GENOMIC SCAFFOLD UM_SCAF_CONTIG_1.265, WHOLE GENOME SHOTGUN SEQUENCE"/>
    <property type="match status" value="1"/>
</dbReference>
<feature type="transmembrane region" description="Helical" evidence="1">
    <location>
        <begin position="146"/>
        <end position="167"/>
    </location>
</feature>
<dbReference type="RefSeq" id="XP_017996245.1">
    <property type="nucleotide sequence ID" value="XM_018147704.1"/>
</dbReference>
<keyword evidence="1" id="KW-0812">Transmembrane</keyword>
<feature type="domain" description="DUF7702" evidence="2">
    <location>
        <begin position="3"/>
        <end position="245"/>
    </location>
</feature>
<reference evidence="3 4" key="1">
    <citation type="submission" date="2015-06" db="EMBL/GenBank/DDBJ databases">
        <title>Draft genome of the ant-associated black yeast Phialophora attae CBS 131958.</title>
        <authorList>
            <person name="Moreno L.F."/>
            <person name="Stielow B.J."/>
            <person name="de Hoog S."/>
            <person name="Vicente V.A."/>
            <person name="Weiss V.A."/>
            <person name="de Vries M."/>
            <person name="Cruz L.M."/>
            <person name="Souza E.M."/>
        </authorList>
    </citation>
    <scope>NUCLEOTIDE SEQUENCE [LARGE SCALE GENOMIC DNA]</scope>
    <source>
        <strain evidence="3 4">CBS 131958</strain>
    </source>
</reference>
<feature type="transmembrane region" description="Helical" evidence="1">
    <location>
        <begin position="179"/>
        <end position="199"/>
    </location>
</feature>
<dbReference type="PANTHER" id="PTHR42109:SF2">
    <property type="entry name" value="INTEGRAL MEMBRANE PROTEIN"/>
    <property type="match status" value="1"/>
</dbReference>
<evidence type="ECO:0000256" key="1">
    <source>
        <dbReference type="SAM" id="Phobius"/>
    </source>
</evidence>
<keyword evidence="4" id="KW-1185">Reference proteome</keyword>
<dbReference type="OrthoDB" id="2560628at2759"/>
<dbReference type="Pfam" id="PF24800">
    <property type="entry name" value="DUF7702"/>
    <property type="match status" value="1"/>
</dbReference>
<keyword evidence="1" id="KW-1133">Transmembrane helix</keyword>
<proteinExistence type="predicted"/>
<organism evidence="3 4">
    <name type="scientific">Cyphellophora attinorum</name>
    <dbReference type="NCBI Taxonomy" id="1664694"/>
    <lineage>
        <taxon>Eukaryota</taxon>
        <taxon>Fungi</taxon>
        <taxon>Dikarya</taxon>
        <taxon>Ascomycota</taxon>
        <taxon>Pezizomycotina</taxon>
        <taxon>Eurotiomycetes</taxon>
        <taxon>Chaetothyriomycetidae</taxon>
        <taxon>Chaetothyriales</taxon>
        <taxon>Cyphellophoraceae</taxon>
        <taxon>Cyphellophora</taxon>
    </lineage>
</organism>
<evidence type="ECO:0000313" key="4">
    <source>
        <dbReference type="Proteomes" id="UP000038010"/>
    </source>
</evidence>
<dbReference type="GeneID" id="28739584"/>
<sequence>MTLTHRNILDLVVLFVFAEILPLAAILLRRYGLRRSAGWIYMLVLAALRITGSITGLTSTSASDPRSLLEASIICYSIGLTPILLLTLSFLRNANNNAPKPILSSILLRLPDVPIIVALALAILGSTKVMGTDTKELNTGVDFLKYASIIFAATLAVIGLFILLIARARASLPAADRKLITIMFFTWPLMAVKVLYGILSAFERDSKAFSSTSNDIVSIVVQVAMSLLPEALIAYMYVVTGFFAAKEERVYAYHG</sequence>
<feature type="transmembrane region" description="Helical" evidence="1">
    <location>
        <begin position="6"/>
        <end position="28"/>
    </location>
</feature>
<dbReference type="Proteomes" id="UP000038010">
    <property type="component" value="Unassembled WGS sequence"/>
</dbReference>
<protein>
    <recommendedName>
        <fullName evidence="2">DUF7702 domain-containing protein</fullName>
    </recommendedName>
</protein>
<evidence type="ECO:0000313" key="3">
    <source>
        <dbReference type="EMBL" id="KPI36282.1"/>
    </source>
</evidence>
<dbReference type="VEuPathDB" id="FungiDB:AB675_7344"/>
<name>A0A0N1H3L5_9EURO</name>
<feature type="transmembrane region" description="Helical" evidence="1">
    <location>
        <begin position="71"/>
        <end position="94"/>
    </location>
</feature>
<feature type="transmembrane region" description="Helical" evidence="1">
    <location>
        <begin position="40"/>
        <end position="59"/>
    </location>
</feature>
<dbReference type="InterPro" id="IPR056119">
    <property type="entry name" value="DUF7702"/>
</dbReference>
<comment type="caution">
    <text evidence="3">The sequence shown here is derived from an EMBL/GenBank/DDBJ whole genome shotgun (WGS) entry which is preliminary data.</text>
</comment>